<dbReference type="Proteomes" id="UP000311382">
    <property type="component" value="Unassembled WGS sequence"/>
</dbReference>
<keyword evidence="2" id="KW-0472">Membrane</keyword>
<dbReference type="InterPro" id="IPR021047">
    <property type="entry name" value="Mannosyltransferase_CMT1"/>
</dbReference>
<keyword evidence="3" id="KW-0328">Glycosyltransferase</keyword>
<dbReference type="EMBL" id="SOZI01000042">
    <property type="protein sequence ID" value="TNY21519.1"/>
    <property type="molecule type" value="Genomic_DNA"/>
</dbReference>
<reference evidence="3 4" key="1">
    <citation type="submission" date="2019-03" db="EMBL/GenBank/DDBJ databases">
        <title>Rhodosporidium diobovatum UCD-FST 08-225 genome sequencing, assembly, and annotation.</title>
        <authorList>
            <person name="Fakankun I.U."/>
            <person name="Fristensky B."/>
            <person name="Levin D.B."/>
        </authorList>
    </citation>
    <scope>NUCLEOTIDE SEQUENCE [LARGE SCALE GENOMIC DNA]</scope>
    <source>
        <strain evidence="3 4">UCD-FST 08-225</strain>
    </source>
</reference>
<keyword evidence="2" id="KW-1133">Transmembrane helix</keyword>
<feature type="region of interest" description="Disordered" evidence="1">
    <location>
        <begin position="574"/>
        <end position="593"/>
    </location>
</feature>
<feature type="region of interest" description="Disordered" evidence="1">
    <location>
        <begin position="605"/>
        <end position="739"/>
    </location>
</feature>
<evidence type="ECO:0000313" key="4">
    <source>
        <dbReference type="Proteomes" id="UP000311382"/>
    </source>
</evidence>
<dbReference type="OrthoDB" id="3235770at2759"/>
<feature type="region of interest" description="Disordered" evidence="1">
    <location>
        <begin position="480"/>
        <end position="564"/>
    </location>
</feature>
<gene>
    <name evidence="3" type="ORF">DMC30DRAFT_199743</name>
</gene>
<feature type="compositionally biased region" description="Basic and acidic residues" evidence="1">
    <location>
        <begin position="637"/>
        <end position="657"/>
    </location>
</feature>
<keyword evidence="4" id="KW-1185">Reference proteome</keyword>
<evidence type="ECO:0000313" key="3">
    <source>
        <dbReference type="EMBL" id="TNY21519.1"/>
    </source>
</evidence>
<evidence type="ECO:0000256" key="1">
    <source>
        <dbReference type="SAM" id="MobiDB-lite"/>
    </source>
</evidence>
<dbReference type="PANTHER" id="PTHR34144">
    <property type="entry name" value="CHROMOSOME 8, WHOLE GENOME SHOTGUN SEQUENCE"/>
    <property type="match status" value="1"/>
</dbReference>
<dbReference type="PANTHER" id="PTHR34144:SF2">
    <property type="entry name" value="CAPSULAR ASSOCIATED PROTEIN"/>
    <property type="match status" value="1"/>
</dbReference>
<feature type="compositionally biased region" description="Gly residues" evidence="1">
    <location>
        <begin position="507"/>
        <end position="520"/>
    </location>
</feature>
<organism evidence="3 4">
    <name type="scientific">Rhodotorula diobovata</name>
    <dbReference type="NCBI Taxonomy" id="5288"/>
    <lineage>
        <taxon>Eukaryota</taxon>
        <taxon>Fungi</taxon>
        <taxon>Dikarya</taxon>
        <taxon>Basidiomycota</taxon>
        <taxon>Pucciniomycotina</taxon>
        <taxon>Microbotryomycetes</taxon>
        <taxon>Sporidiobolales</taxon>
        <taxon>Sporidiobolaceae</taxon>
        <taxon>Rhodotorula</taxon>
    </lineage>
</organism>
<accession>A0A5C5FZ56</accession>
<sequence>MASIIVSPRQRFAARVAAAVVGLLVFKWIFFDSTPKTRAGEIAHPDILERITLGTPLSGQSLDTRKYPFLQSRINRDETHDVFDNDIDAGMQDFWTRFQKPFMTGSDTMHLDEQVVRGAIDELLGFNGWAAAACSSLTRPFGISKRDDDWSDLARPGALYYFALVVHGADHFLIDQLAVIVQLAKRLGPTSVFVSIVDYASVDSTPFLCDLAEMVMTLLGISFRIRQVPPMTADPTASYYPLEEAYTRNLALEPLQELWERRKVQFERVIWLKGFTCPNDILETIRVSVVNQASMVCSMDWKEHNGFFIYNDRWRTRDMDGNLFRGSKSTSPIDEAPPRDAYGGARYTLHLPFQVFCCESGTHIVDPHKSYYLGLTYHSSVESVFNTTSASDGKAPRWSEGPCMDSAQLHFCRDMWMASFQSGIRDEAKRLHNDERMGKPRNVHPFMDDLIQAMLASYAPATTTTTTAADKVGYPNSGDYLADETGAAPGGGPGNDNSISKALEGQLGRGAGAAAGGGGAAAAAGAEGEEGEEDEDEEYEDEEIEEGSADDVDDAGKGRPVDLAVDMVDDDGAGAAKGAAAAGAKKIKGDGDAPVDADEVAAALDGPNKAEWDAVKPDAGPLAGQADKAGPAAWAKVDAEVPRDQVDPGKVAAKEGFAKGADAEAAPPKWFPAPAEPAKKQQQKRSLFGLFGGKGDDASTPRSSETEAPPSEEAKAGEAANGKKRRRLDKRRPRSLPNSAFPNAIAKILVNPRCVTTYAGVSHTQLALDLFGSGEDREPTKHEGGKYVLDEWRTAPESFVCQEMRTTGGRIAPKQQRRTGFQQARLLLNGWRPT</sequence>
<feature type="compositionally biased region" description="Low complexity" evidence="1">
    <location>
        <begin position="700"/>
        <end position="711"/>
    </location>
</feature>
<name>A0A5C5FZ56_9BASI</name>
<dbReference type="AlphaFoldDB" id="A0A5C5FZ56"/>
<feature type="compositionally biased region" description="Acidic residues" evidence="1">
    <location>
        <begin position="527"/>
        <end position="553"/>
    </location>
</feature>
<dbReference type="Pfam" id="PF11735">
    <property type="entry name" value="CAP59_mtransfer"/>
    <property type="match status" value="1"/>
</dbReference>
<proteinExistence type="predicted"/>
<keyword evidence="3" id="KW-0808">Transferase</keyword>
<feature type="transmembrane region" description="Helical" evidence="2">
    <location>
        <begin position="12"/>
        <end position="31"/>
    </location>
</feature>
<feature type="compositionally biased region" description="Basic residues" evidence="1">
    <location>
        <begin position="722"/>
        <end position="734"/>
    </location>
</feature>
<keyword evidence="2" id="KW-0812">Transmembrane</keyword>
<protein>
    <submittedName>
        <fullName evidence="3">Cryptococcal mannosyltransferase 1-domain-containing protein</fullName>
    </submittedName>
</protein>
<dbReference type="STRING" id="5288.A0A5C5FZ56"/>
<comment type="caution">
    <text evidence="3">The sequence shown here is derived from an EMBL/GenBank/DDBJ whole genome shotgun (WGS) entry which is preliminary data.</text>
</comment>
<feature type="compositionally biased region" description="Low complexity" evidence="1">
    <location>
        <begin position="574"/>
        <end position="584"/>
    </location>
</feature>
<evidence type="ECO:0000256" key="2">
    <source>
        <dbReference type="SAM" id="Phobius"/>
    </source>
</evidence>
<dbReference type="GO" id="GO:0016757">
    <property type="term" value="F:glycosyltransferase activity"/>
    <property type="evidence" value="ECO:0007669"/>
    <property type="project" value="UniProtKB-KW"/>
</dbReference>